<evidence type="ECO:0000313" key="1">
    <source>
        <dbReference type="EMBL" id="KKF95801.1"/>
    </source>
</evidence>
<reference evidence="1 2" key="1">
    <citation type="submission" date="2015-04" db="EMBL/GenBank/DDBJ databases">
        <title>Genome sequence of Ceratocystis platani, a major pathogen of plane trees.</title>
        <authorList>
            <person name="Belbahri L."/>
        </authorList>
    </citation>
    <scope>NUCLEOTIDE SEQUENCE [LARGE SCALE GENOMIC DNA]</scope>
    <source>
        <strain evidence="1 2">CFO</strain>
    </source>
</reference>
<dbReference type="AlphaFoldDB" id="A0A0F8B2W2"/>
<dbReference type="EMBL" id="LBBL01000078">
    <property type="protein sequence ID" value="KKF95801.1"/>
    <property type="molecule type" value="Genomic_DNA"/>
</dbReference>
<sequence>MVLQGLKRRYGRATKVWKEIVEVTGRDDMLATKGMRFHRGTGVDVLAVDAVVVEAAAGVDDVDVDVEGERGVDDE</sequence>
<gene>
    <name evidence="1" type="ORF">CFO_g1856</name>
</gene>
<dbReference type="Proteomes" id="UP000034841">
    <property type="component" value="Unassembled WGS sequence"/>
</dbReference>
<proteinExistence type="predicted"/>
<protein>
    <submittedName>
        <fullName evidence="1">Uncharacterized protein</fullName>
    </submittedName>
</protein>
<name>A0A0F8B2W2_CERFI</name>
<keyword evidence="2" id="KW-1185">Reference proteome</keyword>
<comment type="caution">
    <text evidence="1">The sequence shown here is derived from an EMBL/GenBank/DDBJ whole genome shotgun (WGS) entry which is preliminary data.</text>
</comment>
<evidence type="ECO:0000313" key="2">
    <source>
        <dbReference type="Proteomes" id="UP000034841"/>
    </source>
</evidence>
<accession>A0A0F8B2W2</accession>
<organism evidence="1 2">
    <name type="scientific">Ceratocystis fimbriata f. sp. platani</name>
    <dbReference type="NCBI Taxonomy" id="88771"/>
    <lineage>
        <taxon>Eukaryota</taxon>
        <taxon>Fungi</taxon>
        <taxon>Dikarya</taxon>
        <taxon>Ascomycota</taxon>
        <taxon>Pezizomycotina</taxon>
        <taxon>Sordariomycetes</taxon>
        <taxon>Hypocreomycetidae</taxon>
        <taxon>Microascales</taxon>
        <taxon>Ceratocystidaceae</taxon>
        <taxon>Ceratocystis</taxon>
    </lineage>
</organism>